<dbReference type="Pfam" id="PF07441">
    <property type="entry name" value="BofA"/>
    <property type="match status" value="1"/>
</dbReference>
<comment type="caution">
    <text evidence="2">The sequence shown here is derived from an EMBL/GenBank/DDBJ whole genome shotgun (WGS) entry which is preliminary data.</text>
</comment>
<evidence type="ECO:0000313" key="3">
    <source>
        <dbReference type="Proteomes" id="UP000256869"/>
    </source>
</evidence>
<protein>
    <submittedName>
        <fullName evidence="2">Inhibitor of the pro-sigma K processing machinery</fullName>
    </submittedName>
</protein>
<accession>A0A3D9HZP3</accession>
<dbReference type="InterPro" id="IPR010001">
    <property type="entry name" value="BofA"/>
</dbReference>
<proteinExistence type="predicted"/>
<dbReference type="EMBL" id="QRDY01000020">
    <property type="protein sequence ID" value="RED54992.1"/>
    <property type="molecule type" value="Genomic_DNA"/>
</dbReference>
<feature type="transmembrane region" description="Helical" evidence="1">
    <location>
        <begin position="63"/>
        <end position="82"/>
    </location>
</feature>
<evidence type="ECO:0000256" key="1">
    <source>
        <dbReference type="SAM" id="Phobius"/>
    </source>
</evidence>
<feature type="transmembrane region" description="Helical" evidence="1">
    <location>
        <begin position="33"/>
        <end position="57"/>
    </location>
</feature>
<dbReference type="RefSeq" id="WP_115995100.1">
    <property type="nucleotide sequence ID" value="NZ_QRDY01000020.1"/>
</dbReference>
<keyword evidence="1" id="KW-1133">Transmembrane helix</keyword>
<keyword evidence="3" id="KW-1185">Reference proteome</keyword>
<dbReference type="AlphaFoldDB" id="A0A3D9HZP3"/>
<dbReference type="OrthoDB" id="2659295at2"/>
<feature type="transmembrane region" description="Helical" evidence="1">
    <location>
        <begin position="6"/>
        <end position="21"/>
    </location>
</feature>
<sequence length="88" mass="9721">MKTFWLVLLIVSCVSLGYVLLRQSVPKGWLMRFSLHLIVAAMAIYALNFSGWITGWYVPLNPFTIGAVALLGLPGIGLVLGLQWTMLV</sequence>
<keyword evidence="1" id="KW-0812">Transmembrane</keyword>
<reference evidence="2 3" key="1">
    <citation type="submission" date="2018-07" db="EMBL/GenBank/DDBJ databases">
        <title>Genomic Encyclopedia of Type Strains, Phase III (KMG-III): the genomes of soil and plant-associated and newly described type strains.</title>
        <authorList>
            <person name="Whitman W."/>
        </authorList>
    </citation>
    <scope>NUCLEOTIDE SEQUENCE [LARGE SCALE GENOMIC DNA]</scope>
    <source>
        <strain evidence="2 3">CECT 8236</strain>
    </source>
</reference>
<keyword evidence="1" id="KW-0472">Membrane</keyword>
<evidence type="ECO:0000313" key="2">
    <source>
        <dbReference type="EMBL" id="RED54992.1"/>
    </source>
</evidence>
<name>A0A3D9HZP3_9BACL</name>
<dbReference type="Proteomes" id="UP000256869">
    <property type="component" value="Unassembled WGS sequence"/>
</dbReference>
<organism evidence="2 3">
    <name type="scientific">Cohnella lupini</name>
    <dbReference type="NCBI Taxonomy" id="1294267"/>
    <lineage>
        <taxon>Bacteria</taxon>
        <taxon>Bacillati</taxon>
        <taxon>Bacillota</taxon>
        <taxon>Bacilli</taxon>
        <taxon>Bacillales</taxon>
        <taxon>Paenibacillaceae</taxon>
        <taxon>Cohnella</taxon>
    </lineage>
</organism>
<gene>
    <name evidence="2" type="ORF">DFP95_12088</name>
</gene>